<dbReference type="Pfam" id="PF10708">
    <property type="entry name" value="DUF2510"/>
    <property type="match status" value="1"/>
</dbReference>
<reference evidence="4 5" key="1">
    <citation type="submission" date="2019-03" db="EMBL/GenBank/DDBJ databases">
        <authorList>
            <person name="Dong K."/>
        </authorList>
    </citation>
    <scope>NUCLEOTIDE SEQUENCE [LARGE SCALE GENOMIC DNA]</scope>
    <source>
        <strain evidence="5">dk512</strain>
    </source>
</reference>
<proteinExistence type="predicted"/>
<evidence type="ECO:0000313" key="4">
    <source>
        <dbReference type="EMBL" id="QBR89764.1"/>
    </source>
</evidence>
<evidence type="ECO:0000256" key="2">
    <source>
        <dbReference type="SAM" id="Phobius"/>
    </source>
</evidence>
<organism evidence="4 5">
    <name type="scientific">Microbacterium wangchenii</name>
    <dbReference type="NCBI Taxonomy" id="2541726"/>
    <lineage>
        <taxon>Bacteria</taxon>
        <taxon>Bacillati</taxon>
        <taxon>Actinomycetota</taxon>
        <taxon>Actinomycetes</taxon>
        <taxon>Micrococcales</taxon>
        <taxon>Microbacteriaceae</taxon>
        <taxon>Microbacterium</taxon>
    </lineage>
</organism>
<sequence length="283" mass="29642">MSTTPPGWYDDGHGALRWWDGAQWTEHVQPQAAPEPAAEADAAPAAATPGASGPAESADAPVTSDAHAAPVIDGPAASDAATPAGPAYPPQYPGAPQPGAPVGMPPQPGPPAPDQSKPKSKLWILWTVLGGVVLLLIVLALILVPIIVGLFTTTAATTGSPEEAAAVEAVELYDEAWGDADCDAYERSTTEAYRESIGVADCEAFAADAESFGLSTDDYDLEVTEVTVLSDDRIEVVTLETYDSLYDQNGEPLDQPEPVQDTLRYELVLEGDRWAIDALEYAG</sequence>
<evidence type="ECO:0000259" key="3">
    <source>
        <dbReference type="Pfam" id="PF10708"/>
    </source>
</evidence>
<accession>A0ABX5SY45</accession>
<feature type="compositionally biased region" description="Pro residues" evidence="1">
    <location>
        <begin position="86"/>
        <end position="113"/>
    </location>
</feature>
<keyword evidence="2" id="KW-0812">Transmembrane</keyword>
<keyword evidence="2" id="KW-1133">Transmembrane helix</keyword>
<feature type="compositionally biased region" description="Low complexity" evidence="1">
    <location>
        <begin position="32"/>
        <end position="58"/>
    </location>
</feature>
<name>A0ABX5SY45_9MICO</name>
<feature type="region of interest" description="Disordered" evidence="1">
    <location>
        <begin position="20"/>
        <end position="117"/>
    </location>
</feature>
<evidence type="ECO:0000256" key="1">
    <source>
        <dbReference type="SAM" id="MobiDB-lite"/>
    </source>
</evidence>
<dbReference type="Proteomes" id="UP000295748">
    <property type="component" value="Chromosome"/>
</dbReference>
<keyword evidence="5" id="KW-1185">Reference proteome</keyword>
<protein>
    <submittedName>
        <fullName evidence="4">DUF2510 domain-containing protein</fullName>
    </submittedName>
</protein>
<evidence type="ECO:0000313" key="5">
    <source>
        <dbReference type="Proteomes" id="UP000295748"/>
    </source>
</evidence>
<feature type="domain" description="DUF2510" evidence="3">
    <location>
        <begin position="6"/>
        <end position="37"/>
    </location>
</feature>
<dbReference type="EMBL" id="CP038266">
    <property type="protein sequence ID" value="QBR89764.1"/>
    <property type="molecule type" value="Genomic_DNA"/>
</dbReference>
<feature type="transmembrane region" description="Helical" evidence="2">
    <location>
        <begin position="123"/>
        <end position="151"/>
    </location>
</feature>
<keyword evidence="2" id="KW-0472">Membrane</keyword>
<feature type="compositionally biased region" description="Low complexity" evidence="1">
    <location>
        <begin position="73"/>
        <end position="85"/>
    </location>
</feature>
<gene>
    <name evidence="4" type="ORF">E4K62_14370</name>
</gene>
<dbReference type="RefSeq" id="WP_135068595.1">
    <property type="nucleotide sequence ID" value="NZ_CP038266.1"/>
</dbReference>
<dbReference type="InterPro" id="IPR018929">
    <property type="entry name" value="DUF2510"/>
</dbReference>